<organism evidence="1 2">
    <name type="scientific">Citrus sinensis</name>
    <name type="common">Sweet orange</name>
    <name type="synonym">Citrus aurantium var. sinensis</name>
    <dbReference type="NCBI Taxonomy" id="2711"/>
    <lineage>
        <taxon>Eukaryota</taxon>
        <taxon>Viridiplantae</taxon>
        <taxon>Streptophyta</taxon>
        <taxon>Embryophyta</taxon>
        <taxon>Tracheophyta</taxon>
        <taxon>Spermatophyta</taxon>
        <taxon>Magnoliopsida</taxon>
        <taxon>eudicotyledons</taxon>
        <taxon>Gunneridae</taxon>
        <taxon>Pentapetalae</taxon>
        <taxon>rosids</taxon>
        <taxon>malvids</taxon>
        <taxon>Sapindales</taxon>
        <taxon>Rutaceae</taxon>
        <taxon>Aurantioideae</taxon>
        <taxon>Citrus</taxon>
    </lineage>
</organism>
<reference evidence="2" key="1">
    <citation type="journal article" date="2023" name="Hortic. Res.">
        <title>A chromosome-level phased genome enabling allele-level studies in sweet orange: a case study on citrus Huanglongbing tolerance.</title>
        <authorList>
            <person name="Wu B."/>
            <person name="Yu Q."/>
            <person name="Deng Z."/>
            <person name="Duan Y."/>
            <person name="Luo F."/>
            <person name="Gmitter F. Jr."/>
        </authorList>
    </citation>
    <scope>NUCLEOTIDE SEQUENCE [LARGE SCALE GENOMIC DNA]</scope>
    <source>
        <strain evidence="2">cv. Valencia</strain>
    </source>
</reference>
<protein>
    <submittedName>
        <fullName evidence="1">Homeobox protein knotted-1-like 6</fullName>
    </submittedName>
</protein>
<dbReference type="Proteomes" id="UP000829398">
    <property type="component" value="Chromosome 3"/>
</dbReference>
<accession>A0ACB8LSK6</accession>
<name>A0ACB8LSK6_CITSI</name>
<dbReference type="EMBL" id="CM039172">
    <property type="protein sequence ID" value="KAH9776239.1"/>
    <property type="molecule type" value="Genomic_DNA"/>
</dbReference>
<comment type="caution">
    <text evidence="1">The sequence shown here is derived from an EMBL/GenBank/DDBJ whole genome shotgun (WGS) entry which is preliminary data.</text>
</comment>
<proteinExistence type="predicted"/>
<evidence type="ECO:0000313" key="2">
    <source>
        <dbReference type="Proteomes" id="UP000829398"/>
    </source>
</evidence>
<keyword evidence="2" id="KW-1185">Reference proteome</keyword>
<evidence type="ECO:0000313" key="1">
    <source>
        <dbReference type="EMBL" id="KAH9776239.1"/>
    </source>
</evidence>
<sequence length="416" mass="46834">MDELLYGTLHSTSVDYSLQQQQQQAALGNIVSWGSYQNNNNNNNNNNNDDDDIVAYGGEHEIGNISAVYGSEPEQMGSGNNSSSSSDAASSLMVAVAEIQRNNTTSSEEQVSSAIRAQIASHPLYPKLLQAYIDCQKVGASPEIANVLDDIRREGNLLRYIGEVQIRSLEALRRSIVVFEQYGDAAKQPLQRCFQKPWFRLAENVAHFSKVNRLTRQKKILVSDCFTRASSYDMMASEFAAVMGFVAKNVTLIVLLYCQPASTPPQLPLPQHAYENHSQSPDEADPGGSWEEDLSGGETEVSECFRMPPVDRETKDNLIRKYGGYISTLKHEFSKKKKKGKLPKEARQILFDWWNLHYNWPYPTEADKVALAESTGLDQRQINNWFINQRKRHWKPSESVQFNLMDSVCGPIVIND</sequence>
<gene>
    <name evidence="1" type="ORF">KPL71_006649</name>
</gene>